<dbReference type="PANTHER" id="PTHR34290:SF2">
    <property type="entry name" value="OS04G0668800 PROTEIN"/>
    <property type="match status" value="1"/>
</dbReference>
<dbReference type="AlphaFoldDB" id="A0A2W4QA82"/>
<dbReference type="PANTHER" id="PTHR34290">
    <property type="entry name" value="SI:CH73-390P7.2"/>
    <property type="match status" value="1"/>
</dbReference>
<proteinExistence type="predicted"/>
<dbReference type="InterPro" id="IPR007263">
    <property type="entry name" value="DCC1-like"/>
</dbReference>
<accession>A0A2W4QA82</accession>
<gene>
    <name evidence="1" type="ORF">DM484_30120</name>
</gene>
<dbReference type="GO" id="GO:0015035">
    <property type="term" value="F:protein-disulfide reductase activity"/>
    <property type="evidence" value="ECO:0007669"/>
    <property type="project" value="InterPro"/>
</dbReference>
<organism evidence="1 2">
    <name type="scientific">Candidatus Methylumidiphilus alinenensis</name>
    <dbReference type="NCBI Taxonomy" id="2202197"/>
    <lineage>
        <taxon>Bacteria</taxon>
        <taxon>Pseudomonadati</taxon>
        <taxon>Pseudomonadota</taxon>
        <taxon>Gammaproteobacteria</taxon>
        <taxon>Methylococcales</taxon>
        <taxon>Candidatus Methylumidiphilus</taxon>
    </lineage>
</organism>
<comment type="caution">
    <text evidence="1">The sequence shown here is derived from an EMBL/GenBank/DDBJ whole genome shotgun (WGS) entry which is preliminary data.</text>
</comment>
<sequence length="123" mass="14419">MNSPSLTVLFDGGCPLCSREIGHYRKLTSLVPIQWFDITCDDLMLRQFGVKREDAMAEFHVFDDKGQLHKGADGFVVLWQALPYYCWLASISRILHLLPLMRKFYTHFARWHFKRRCQSGFCS</sequence>
<reference evidence="1 2" key="1">
    <citation type="journal article" date="2018" name="Aquat. Microb. Ecol.">
        <title>Gammaproteobacterial methanotrophs dominate.</title>
        <authorList>
            <person name="Rissanen A.J."/>
            <person name="Saarenheimo J."/>
            <person name="Tiirola M."/>
            <person name="Peura S."/>
            <person name="Aalto S.L."/>
            <person name="Karvinen A."/>
            <person name="Nykanen H."/>
        </authorList>
    </citation>
    <scope>NUCLEOTIDE SEQUENCE [LARGE SCALE GENOMIC DNA]</scope>
    <source>
        <strain evidence="1">AMbin10</strain>
    </source>
</reference>
<protein>
    <submittedName>
        <fullName evidence="1">DUF393 domain-containing protein</fullName>
    </submittedName>
</protein>
<dbReference type="Proteomes" id="UP000249396">
    <property type="component" value="Unassembled WGS sequence"/>
</dbReference>
<name>A0A2W4QA82_9GAMM</name>
<evidence type="ECO:0000313" key="2">
    <source>
        <dbReference type="Proteomes" id="UP000249396"/>
    </source>
</evidence>
<dbReference type="EMBL" id="QJPH01000584">
    <property type="protein sequence ID" value="PZN69183.1"/>
    <property type="molecule type" value="Genomic_DNA"/>
</dbReference>
<dbReference type="Pfam" id="PF04134">
    <property type="entry name" value="DCC1-like"/>
    <property type="match status" value="1"/>
</dbReference>
<evidence type="ECO:0000313" key="1">
    <source>
        <dbReference type="EMBL" id="PZN69183.1"/>
    </source>
</evidence>
<dbReference type="InterPro" id="IPR044691">
    <property type="entry name" value="DCC1_Trx"/>
</dbReference>